<keyword evidence="13" id="KW-0378">Hydrolase</keyword>
<keyword evidence="9 11" id="KW-0464">Manganese</keyword>
<evidence type="ECO:0000256" key="11">
    <source>
        <dbReference type="RuleBase" id="RU003843"/>
    </source>
</evidence>
<accession>A0A1I5ZH77</accession>
<keyword evidence="8 11" id="KW-0460">Magnesium</keyword>
<dbReference type="GO" id="GO:0009231">
    <property type="term" value="P:riboflavin biosynthetic process"/>
    <property type="evidence" value="ECO:0007669"/>
    <property type="project" value="UniProtKB-UniPathway"/>
</dbReference>
<evidence type="ECO:0000256" key="12">
    <source>
        <dbReference type="SAM" id="MobiDB-lite"/>
    </source>
</evidence>
<comment type="subunit">
    <text evidence="11">Homodimer.</text>
</comment>
<comment type="pathway">
    <text evidence="4 11">Cofactor biosynthesis; riboflavin biosynthesis; 2-hydroxy-3-oxobutyl phosphate from D-ribulose 5-phosphate: step 1/1.</text>
</comment>
<dbReference type="GO" id="GO:0046872">
    <property type="term" value="F:metal ion binding"/>
    <property type="evidence" value="ECO:0007669"/>
    <property type="project" value="UniProtKB-KW"/>
</dbReference>
<dbReference type="GO" id="GO:0008686">
    <property type="term" value="F:3,4-dihydroxy-2-butanone-4-phosphate synthase activity"/>
    <property type="evidence" value="ECO:0007669"/>
    <property type="project" value="UniProtKB-EC"/>
</dbReference>
<evidence type="ECO:0000256" key="5">
    <source>
        <dbReference type="ARBA" id="ARBA00005520"/>
    </source>
</evidence>
<organism evidence="13 14">
    <name type="scientific">Amycolatopsis rubida</name>
    <dbReference type="NCBI Taxonomy" id="112413"/>
    <lineage>
        <taxon>Bacteria</taxon>
        <taxon>Bacillati</taxon>
        <taxon>Actinomycetota</taxon>
        <taxon>Actinomycetes</taxon>
        <taxon>Pseudonocardiales</taxon>
        <taxon>Pseudonocardiaceae</taxon>
        <taxon>Amycolatopsis</taxon>
    </lineage>
</organism>
<feature type="compositionally biased region" description="Basic residues" evidence="12">
    <location>
        <begin position="250"/>
        <end position="260"/>
    </location>
</feature>
<dbReference type="FunFam" id="3.90.870.10:FF:000001">
    <property type="entry name" value="Riboflavin biosynthesis protein RibBA"/>
    <property type="match status" value="1"/>
</dbReference>
<comment type="function">
    <text evidence="3 11">Catalyzes the conversion of D-ribulose 5-phosphate to formate and 3,4-dihydroxy-2-butanone 4-phosphate.</text>
</comment>
<feature type="region of interest" description="Disordered" evidence="12">
    <location>
        <begin position="1"/>
        <end position="31"/>
    </location>
</feature>
<evidence type="ECO:0000313" key="13">
    <source>
        <dbReference type="EMBL" id="SFQ55834.1"/>
    </source>
</evidence>
<comment type="similarity">
    <text evidence="11">Belongs to the DHBP synthase family.</text>
</comment>
<evidence type="ECO:0000256" key="9">
    <source>
        <dbReference type="ARBA" id="ARBA00023211"/>
    </source>
</evidence>
<dbReference type="Pfam" id="PF00926">
    <property type="entry name" value="DHBP_synthase"/>
    <property type="match status" value="1"/>
</dbReference>
<dbReference type="InterPro" id="IPR000422">
    <property type="entry name" value="DHBP_synthase_RibB"/>
</dbReference>
<reference evidence="13 14" key="1">
    <citation type="submission" date="2016-10" db="EMBL/GenBank/DDBJ databases">
        <authorList>
            <person name="de Groot N.N."/>
        </authorList>
    </citation>
    <scope>NUCLEOTIDE SEQUENCE [LARGE SCALE GENOMIC DNA]</scope>
    <source>
        <strain evidence="13 14">DSM 44637</strain>
    </source>
</reference>
<evidence type="ECO:0000256" key="1">
    <source>
        <dbReference type="ARBA" id="ARBA00000141"/>
    </source>
</evidence>
<dbReference type="PANTHER" id="PTHR21327:SF18">
    <property type="entry name" value="3,4-DIHYDROXY-2-BUTANONE 4-PHOSPHATE SYNTHASE"/>
    <property type="match status" value="1"/>
</dbReference>
<comment type="cofactor">
    <cofactor evidence="2">
        <name>Mn(2+)</name>
        <dbReference type="ChEBI" id="CHEBI:29035"/>
    </cofactor>
</comment>
<keyword evidence="10 11" id="KW-0456">Lyase</keyword>
<sequence length="260" mass="27062">MSAKSRHGRNTGAMTVSGGRDGFGPPVSGARRPPGAVELAVRDIAAGRPVVVLDAEDRENEGDLVVAAQKATPEIVAFMMSECRGLICAPMAAADLDRLRLPPMAAANTDPMGTAFTVSADASSAHGVTTGISARDRATTLRLLANEDTAPDDFTRPGHVFPLRARPGGVLVRAGHTEAAVDLASLAGLRPAAAIVEIAGPRGHLLRGPELVEFAGVHDLTIVSIAELAACRDNSAKRIEHPAADAGSVHRSRSQRRSRQ</sequence>
<proteinExistence type="inferred from homology"/>
<evidence type="ECO:0000256" key="4">
    <source>
        <dbReference type="ARBA" id="ARBA00004904"/>
    </source>
</evidence>
<dbReference type="UniPathway" id="UPA00275">
    <property type="reaction ID" value="UER00399"/>
</dbReference>
<dbReference type="GO" id="GO:0003935">
    <property type="term" value="F:GTP cyclohydrolase II activity"/>
    <property type="evidence" value="ECO:0007669"/>
    <property type="project" value="TreeGrafter"/>
</dbReference>
<keyword evidence="7 11" id="KW-0479">Metal-binding</keyword>
<comment type="similarity">
    <text evidence="5">In the N-terminal section; belongs to the DHBP synthase family.</text>
</comment>
<evidence type="ECO:0000256" key="6">
    <source>
        <dbReference type="ARBA" id="ARBA00022619"/>
    </source>
</evidence>
<evidence type="ECO:0000313" key="14">
    <source>
        <dbReference type="Proteomes" id="UP000199137"/>
    </source>
</evidence>
<dbReference type="Proteomes" id="UP000199137">
    <property type="component" value="Unassembled WGS sequence"/>
</dbReference>
<dbReference type="PANTHER" id="PTHR21327">
    <property type="entry name" value="GTP CYCLOHYDROLASE II-RELATED"/>
    <property type="match status" value="1"/>
</dbReference>
<comment type="catalytic activity">
    <reaction evidence="1 11">
        <text>D-ribulose 5-phosphate = (2S)-2-hydroxy-3-oxobutyl phosphate + formate + H(+)</text>
        <dbReference type="Rhea" id="RHEA:18457"/>
        <dbReference type="ChEBI" id="CHEBI:15378"/>
        <dbReference type="ChEBI" id="CHEBI:15740"/>
        <dbReference type="ChEBI" id="CHEBI:58121"/>
        <dbReference type="ChEBI" id="CHEBI:58830"/>
        <dbReference type="EC" id="4.1.99.12"/>
    </reaction>
</comment>
<dbReference type="SUPFAM" id="SSF55821">
    <property type="entry name" value="YrdC/RibB"/>
    <property type="match status" value="1"/>
</dbReference>
<dbReference type="AlphaFoldDB" id="A0A1I5ZH77"/>
<evidence type="ECO:0000256" key="7">
    <source>
        <dbReference type="ARBA" id="ARBA00022723"/>
    </source>
</evidence>
<dbReference type="STRING" id="112413.SAMN05421854_11580"/>
<dbReference type="Gene3D" id="3.90.870.10">
    <property type="entry name" value="DHBP synthase"/>
    <property type="match status" value="1"/>
</dbReference>
<gene>
    <name evidence="13" type="ORF">SAMN05421854_11580</name>
</gene>
<protein>
    <recommendedName>
        <fullName evidence="11">3,4-dihydroxy-2-butanone 4-phosphate synthase</fullName>
        <shortName evidence="11">DHBP synthase</shortName>
        <ecNumber evidence="11">4.1.99.12</ecNumber>
    </recommendedName>
</protein>
<evidence type="ECO:0000256" key="2">
    <source>
        <dbReference type="ARBA" id="ARBA00001936"/>
    </source>
</evidence>
<name>A0A1I5ZH77_9PSEU</name>
<dbReference type="EC" id="4.1.99.12" evidence="11"/>
<dbReference type="NCBIfam" id="TIGR00506">
    <property type="entry name" value="ribB"/>
    <property type="match status" value="1"/>
</dbReference>
<keyword evidence="6 11" id="KW-0686">Riboflavin biosynthesis</keyword>
<comment type="cofactor">
    <cofactor evidence="11">
        <name>Mg(2+)</name>
        <dbReference type="ChEBI" id="CHEBI:18420"/>
    </cofactor>
    <cofactor evidence="11">
        <name>Mn(2+)</name>
        <dbReference type="ChEBI" id="CHEBI:29035"/>
    </cofactor>
    <text evidence="11">Binds 2 divalent metal cations per subunit. Magnesium or manganese.</text>
</comment>
<dbReference type="InterPro" id="IPR017945">
    <property type="entry name" value="DHBP_synth_RibB-like_a/b_dom"/>
</dbReference>
<evidence type="ECO:0000256" key="10">
    <source>
        <dbReference type="ARBA" id="ARBA00023239"/>
    </source>
</evidence>
<evidence type="ECO:0000256" key="8">
    <source>
        <dbReference type="ARBA" id="ARBA00022842"/>
    </source>
</evidence>
<evidence type="ECO:0000256" key="3">
    <source>
        <dbReference type="ARBA" id="ARBA00002284"/>
    </source>
</evidence>
<feature type="region of interest" description="Disordered" evidence="12">
    <location>
        <begin position="239"/>
        <end position="260"/>
    </location>
</feature>
<dbReference type="GO" id="GO:0005829">
    <property type="term" value="C:cytosol"/>
    <property type="evidence" value="ECO:0007669"/>
    <property type="project" value="TreeGrafter"/>
</dbReference>
<dbReference type="RefSeq" id="WP_232791662.1">
    <property type="nucleotide sequence ID" value="NZ_FOWC01000015.1"/>
</dbReference>
<dbReference type="EMBL" id="FOWC01000015">
    <property type="protein sequence ID" value="SFQ55834.1"/>
    <property type="molecule type" value="Genomic_DNA"/>
</dbReference>